<sequence>MKPHVAPLYSTRSETIAKHRDSAVEALSEDRILNDDGPFQWMVLGCSSLVTVVNACHAFSLTLAAFVMNHWCLPPDDIGNLTVDEWKTASIPIEEDGSFSQCTMYDPQSLPKNDSIKKIISCTAWSFDLTEHGETIVSEWSLVCDRRWLIHVASLAYYSGTIIGLPILGMVSDRIGRRPVACACVGVLIITGFACTFSKSFFFFSVVRFAVSVSAGSLMTVLFVVIYEVCAPGKRVLYGTITSASAFVLTPFIFIAMSILQLDWVVIHLVFMVPTSFLVATFYLVQESPRWLLATWKLKAAERVILLAAKVNRTSLDTVRHSFNSAVRKMRASDFEEEVPLTITLMGLLRRSKHRKNAMLLFCTWITVNFAYSAVTSRKRILSYQWVPLVTVASTAPFLAGLYVCLEYYGTKKVTFVLTIVLSIEATVLMFTYHEGSPTLVAAVVIVFLEMSSIAAFTALLLLTLELFPTVFRSIGVATSFACGSLGTVLATMLNEVEATTVREKVLLAVIAVLTMIGAFIIHFLPDTGGSMLFTSSKKAADEVDAKYALAASLEPHSTVPRGSVTLGKDHPRRSIQSLTPGLILRPFKSVPPSALDLSQAKHISSKPEAQEQSSEARAGWENF</sequence>
<comment type="caution">
    <text evidence="1">The sequence shown here is derived from an EMBL/GenBank/DDBJ whole genome shotgun (WGS) entry which is preliminary data.</text>
</comment>
<evidence type="ECO:0000313" key="1">
    <source>
        <dbReference type="EMBL" id="KAG0415955.1"/>
    </source>
</evidence>
<dbReference type="Proteomes" id="UP000805193">
    <property type="component" value="Unassembled WGS sequence"/>
</dbReference>
<name>A0AC60P961_IXOPE</name>
<accession>A0AC60P961</accession>
<keyword evidence="2" id="KW-1185">Reference proteome</keyword>
<reference evidence="1 2" key="1">
    <citation type="journal article" date="2020" name="Cell">
        <title>Large-Scale Comparative Analyses of Tick Genomes Elucidate Their Genetic Diversity and Vector Capacities.</title>
        <authorList>
            <consortium name="Tick Genome and Microbiome Consortium (TIGMIC)"/>
            <person name="Jia N."/>
            <person name="Wang J."/>
            <person name="Shi W."/>
            <person name="Du L."/>
            <person name="Sun Y."/>
            <person name="Zhan W."/>
            <person name="Jiang J.F."/>
            <person name="Wang Q."/>
            <person name="Zhang B."/>
            <person name="Ji P."/>
            <person name="Bell-Sakyi L."/>
            <person name="Cui X.M."/>
            <person name="Yuan T.T."/>
            <person name="Jiang B.G."/>
            <person name="Yang W.F."/>
            <person name="Lam T.T."/>
            <person name="Chang Q.C."/>
            <person name="Ding S.J."/>
            <person name="Wang X.J."/>
            <person name="Zhu J.G."/>
            <person name="Ruan X.D."/>
            <person name="Zhao L."/>
            <person name="Wei J.T."/>
            <person name="Ye R.Z."/>
            <person name="Que T.C."/>
            <person name="Du C.H."/>
            <person name="Zhou Y.H."/>
            <person name="Cheng J.X."/>
            <person name="Dai P.F."/>
            <person name="Guo W.B."/>
            <person name="Han X.H."/>
            <person name="Huang E.J."/>
            <person name="Li L.F."/>
            <person name="Wei W."/>
            <person name="Gao Y.C."/>
            <person name="Liu J.Z."/>
            <person name="Shao H.Z."/>
            <person name="Wang X."/>
            <person name="Wang C.C."/>
            <person name="Yang T.C."/>
            <person name="Huo Q.B."/>
            <person name="Li W."/>
            <person name="Chen H.Y."/>
            <person name="Chen S.E."/>
            <person name="Zhou L.G."/>
            <person name="Ni X.B."/>
            <person name="Tian J.H."/>
            <person name="Sheng Y."/>
            <person name="Liu T."/>
            <person name="Pan Y.S."/>
            <person name="Xia L.Y."/>
            <person name="Li J."/>
            <person name="Zhao F."/>
            <person name="Cao W.C."/>
        </authorList>
    </citation>
    <scope>NUCLEOTIDE SEQUENCE [LARGE SCALE GENOMIC DNA]</scope>
    <source>
        <strain evidence="1">Iper-2018</strain>
    </source>
</reference>
<proteinExistence type="predicted"/>
<dbReference type="EMBL" id="JABSTQ010011004">
    <property type="protein sequence ID" value="KAG0415955.1"/>
    <property type="molecule type" value="Genomic_DNA"/>
</dbReference>
<gene>
    <name evidence="1" type="ORF">HPB47_006866</name>
</gene>
<organism evidence="1 2">
    <name type="scientific">Ixodes persulcatus</name>
    <name type="common">Taiga tick</name>
    <dbReference type="NCBI Taxonomy" id="34615"/>
    <lineage>
        <taxon>Eukaryota</taxon>
        <taxon>Metazoa</taxon>
        <taxon>Ecdysozoa</taxon>
        <taxon>Arthropoda</taxon>
        <taxon>Chelicerata</taxon>
        <taxon>Arachnida</taxon>
        <taxon>Acari</taxon>
        <taxon>Parasitiformes</taxon>
        <taxon>Ixodida</taxon>
        <taxon>Ixodoidea</taxon>
        <taxon>Ixodidae</taxon>
        <taxon>Ixodinae</taxon>
        <taxon>Ixodes</taxon>
    </lineage>
</organism>
<evidence type="ECO:0000313" key="2">
    <source>
        <dbReference type="Proteomes" id="UP000805193"/>
    </source>
</evidence>
<protein>
    <submittedName>
        <fullName evidence="1">Uncharacterized protein</fullName>
    </submittedName>
</protein>